<dbReference type="AlphaFoldDB" id="A0A1J4JY96"/>
<protein>
    <submittedName>
        <fullName evidence="2">Uncharacterized protein</fullName>
    </submittedName>
</protein>
<feature type="coiled-coil region" evidence="1">
    <location>
        <begin position="7"/>
        <end position="76"/>
    </location>
</feature>
<feature type="coiled-coil region" evidence="1">
    <location>
        <begin position="273"/>
        <end position="391"/>
    </location>
</feature>
<feature type="coiled-coil region" evidence="1">
    <location>
        <begin position="213"/>
        <end position="247"/>
    </location>
</feature>
<dbReference type="RefSeq" id="XP_068357265.1">
    <property type="nucleotide sequence ID" value="XM_068493099.1"/>
</dbReference>
<dbReference type="GeneID" id="94827803"/>
<proteinExistence type="predicted"/>
<evidence type="ECO:0000313" key="3">
    <source>
        <dbReference type="Proteomes" id="UP000179807"/>
    </source>
</evidence>
<comment type="caution">
    <text evidence="2">The sequence shown here is derived from an EMBL/GenBank/DDBJ whole genome shotgun (WGS) entry which is preliminary data.</text>
</comment>
<dbReference type="EMBL" id="MLAK01000804">
    <property type="protein sequence ID" value="OHT04129.1"/>
    <property type="molecule type" value="Genomic_DNA"/>
</dbReference>
<dbReference type="Proteomes" id="UP000179807">
    <property type="component" value="Unassembled WGS sequence"/>
</dbReference>
<evidence type="ECO:0000313" key="2">
    <source>
        <dbReference type="EMBL" id="OHT04129.1"/>
    </source>
</evidence>
<gene>
    <name evidence="2" type="ORF">TRFO_06437</name>
</gene>
<sequence>MLSAEEYHVLEEQVEQLNIENDVCQQKITILLENNKEIPLLKKSIKKIKKEIAESEAEYEKTIETLNEQLNDHSSITRSPSKSLSITTSLNSLLGFPDDIQYNTAKSKLDTENERFEQLVNEEIQVAESLEKSANKEQILSNKIQDLINFIQKCEVLKPQVETYLGCGLYIQDLVSRLDDVKKQRKIQKGRQYRLNNWIAQTNAVHDSQMQIFNGLEKDLVNLGNKHKELEDDYHQVEILLRNETTKFNQEEFNILEALESKEKYEKETMNLVDQSNKKLEEMRNSIPKIDEQMKQIQNEINSHGVKKKKLLQKKLEMVQQLKKRITMERKAMQKQDISSELVMELTQVEENHLLEKEKIEKEVRLIEDKLKWLQANAEKKKQIIEELDKSVFPMDEPVSDSQCMKMFAQSLEEVKITNSALLSDMQEIGMELAGIEGENESLRTILSSLE</sequence>
<accession>A0A1J4JY96</accession>
<dbReference type="OrthoDB" id="10655979at2759"/>
<keyword evidence="1" id="KW-0175">Coiled coil</keyword>
<dbReference type="VEuPathDB" id="TrichDB:TRFO_06437"/>
<keyword evidence="3" id="KW-1185">Reference proteome</keyword>
<evidence type="ECO:0000256" key="1">
    <source>
        <dbReference type="SAM" id="Coils"/>
    </source>
</evidence>
<reference evidence="2" key="1">
    <citation type="submission" date="2016-10" db="EMBL/GenBank/DDBJ databases">
        <authorList>
            <person name="Benchimol M."/>
            <person name="Almeida L.G."/>
            <person name="Vasconcelos A.T."/>
            <person name="Perreira-Neves A."/>
            <person name="Rosa I.A."/>
            <person name="Tasca T."/>
            <person name="Bogo M.R."/>
            <person name="de Souza W."/>
        </authorList>
    </citation>
    <scope>NUCLEOTIDE SEQUENCE [LARGE SCALE GENOMIC DNA]</scope>
    <source>
        <strain evidence="2">K</strain>
    </source>
</reference>
<feature type="coiled-coil region" evidence="1">
    <location>
        <begin position="102"/>
        <end position="133"/>
    </location>
</feature>
<organism evidence="2 3">
    <name type="scientific">Tritrichomonas foetus</name>
    <dbReference type="NCBI Taxonomy" id="1144522"/>
    <lineage>
        <taxon>Eukaryota</taxon>
        <taxon>Metamonada</taxon>
        <taxon>Parabasalia</taxon>
        <taxon>Tritrichomonadida</taxon>
        <taxon>Tritrichomonadidae</taxon>
        <taxon>Tritrichomonas</taxon>
    </lineage>
</organism>
<name>A0A1J4JY96_9EUKA</name>